<feature type="domain" description="F-box/LRR-repeat protein 15-like leucin rich repeat" evidence="1">
    <location>
        <begin position="318"/>
        <end position="483"/>
    </location>
</feature>
<dbReference type="InterPro" id="IPR057207">
    <property type="entry name" value="FBXL15_LRR"/>
</dbReference>
<dbReference type="AlphaFoldDB" id="A0AAD8HQ06"/>
<feature type="domain" description="F-box/LRR-repeat protein 15-like leucin rich repeat" evidence="1">
    <location>
        <begin position="155"/>
        <end position="286"/>
    </location>
</feature>
<dbReference type="Proteomes" id="UP001237642">
    <property type="component" value="Unassembled WGS sequence"/>
</dbReference>
<accession>A0AAD8HQ06</accession>
<sequence>MESCSRLLSLLTYDLLVNILDKLADDDSEDCKSFRTVCKAFHQVESTHRTSLRLLRLEFLPNLLNNYTSVDTLDLSVCPRIDDRNVTALLDGNTSIDLSWTGRLKRLVLSRSVGLRWAGLELLVGSCTRLESLDLSSCVGFGDREAAVVSTVVGLKEVKMDRCFRVSDVGLAKIVVGCENLQKLSLKWCDEISDIGIDFLSKKCVFLKHLDISYIKITGESIQSISTMQRLEVLAMVGCGLVDDVGLHHLRNGCPSLQVIDISRCDNVTSLGLSSVIHGRNNLRQLKAGHYYLELSTIVLNCFKDLNNLQTIRMDGARVSDHILQVIASNCKLLVDIGFSKCKGVTDFGISQLVLGCFKLKILDLTCCDELSNRAIAAIADSCRNLMCLKIESCNLLTEKSFESLGSRSSLLEELDVTDCCGVNDEGLKHISKCSKLKSFKLGHCTNISDKGLSDIASNCSNILELDLYRCKGVGDEGLAALATGCKKLKKLNLSYCIQITDKGMQCVGCLKELSELDMRNLTRVTSAGFSSVASGCIKLAELDMKNCKNITDSGFLALSYHSKNLIQINLSYCRISDVGLYNLMGNLTRLQDAKLLNLSNVTMNGFELALRASCFRLKKVKMLAFVRSHISMETLNLLQARGCKIKWD</sequence>
<feature type="domain" description="F-box/LRR-repeat protein 15-like leucin rich repeat" evidence="1">
    <location>
        <begin position="485"/>
        <end position="639"/>
    </location>
</feature>
<gene>
    <name evidence="2" type="ORF">POM88_036813</name>
</gene>
<dbReference type="SMART" id="SM00367">
    <property type="entry name" value="LRR_CC"/>
    <property type="match status" value="17"/>
</dbReference>
<evidence type="ECO:0000313" key="2">
    <source>
        <dbReference type="EMBL" id="KAK1370721.1"/>
    </source>
</evidence>
<dbReference type="GO" id="GO:0019005">
    <property type="term" value="C:SCF ubiquitin ligase complex"/>
    <property type="evidence" value="ECO:0007669"/>
    <property type="project" value="TreeGrafter"/>
</dbReference>
<dbReference type="InterPro" id="IPR032675">
    <property type="entry name" value="LRR_dom_sf"/>
</dbReference>
<protein>
    <submittedName>
        <fullName evidence="2">F-box/LRR-repeat protein 3</fullName>
    </submittedName>
</protein>
<dbReference type="GO" id="GO:0031146">
    <property type="term" value="P:SCF-dependent proteasomal ubiquitin-dependent protein catabolic process"/>
    <property type="evidence" value="ECO:0007669"/>
    <property type="project" value="TreeGrafter"/>
</dbReference>
<dbReference type="InterPro" id="IPR006553">
    <property type="entry name" value="Leu-rich_rpt_Cys-con_subtyp"/>
</dbReference>
<dbReference type="SUPFAM" id="SSF52047">
    <property type="entry name" value="RNI-like"/>
    <property type="match status" value="3"/>
</dbReference>
<dbReference type="PANTHER" id="PTHR13318">
    <property type="entry name" value="PARTNER OF PAIRED, ISOFORM B-RELATED"/>
    <property type="match status" value="1"/>
</dbReference>
<evidence type="ECO:0000313" key="3">
    <source>
        <dbReference type="Proteomes" id="UP001237642"/>
    </source>
</evidence>
<dbReference type="FunFam" id="3.80.10.10:FF:000276">
    <property type="entry name" value="F-box/LRR-repeat protein 3"/>
    <property type="match status" value="1"/>
</dbReference>
<name>A0AAD8HQ06_9APIA</name>
<comment type="caution">
    <text evidence="2">The sequence shown here is derived from an EMBL/GenBank/DDBJ whole genome shotgun (WGS) entry which is preliminary data.</text>
</comment>
<reference evidence="2" key="1">
    <citation type="submission" date="2023-02" db="EMBL/GenBank/DDBJ databases">
        <title>Genome of toxic invasive species Heracleum sosnowskyi carries increased number of genes despite the absence of recent whole-genome duplications.</title>
        <authorList>
            <person name="Schelkunov M."/>
            <person name="Shtratnikova V."/>
            <person name="Makarenko M."/>
            <person name="Klepikova A."/>
            <person name="Omelchenko D."/>
            <person name="Novikova G."/>
            <person name="Obukhova E."/>
            <person name="Bogdanov V."/>
            <person name="Penin A."/>
            <person name="Logacheva M."/>
        </authorList>
    </citation>
    <scope>NUCLEOTIDE SEQUENCE</scope>
    <source>
        <strain evidence="2">Hsosn_3</strain>
        <tissue evidence="2">Leaf</tissue>
    </source>
</reference>
<dbReference type="Gene3D" id="3.80.10.10">
    <property type="entry name" value="Ribonuclease Inhibitor"/>
    <property type="match status" value="4"/>
</dbReference>
<organism evidence="2 3">
    <name type="scientific">Heracleum sosnowskyi</name>
    <dbReference type="NCBI Taxonomy" id="360622"/>
    <lineage>
        <taxon>Eukaryota</taxon>
        <taxon>Viridiplantae</taxon>
        <taxon>Streptophyta</taxon>
        <taxon>Embryophyta</taxon>
        <taxon>Tracheophyta</taxon>
        <taxon>Spermatophyta</taxon>
        <taxon>Magnoliopsida</taxon>
        <taxon>eudicotyledons</taxon>
        <taxon>Gunneridae</taxon>
        <taxon>Pentapetalae</taxon>
        <taxon>asterids</taxon>
        <taxon>campanulids</taxon>
        <taxon>Apiales</taxon>
        <taxon>Apiaceae</taxon>
        <taxon>Apioideae</taxon>
        <taxon>apioid superclade</taxon>
        <taxon>Tordylieae</taxon>
        <taxon>Tordyliinae</taxon>
        <taxon>Heracleum</taxon>
    </lineage>
</organism>
<reference evidence="2" key="2">
    <citation type="submission" date="2023-05" db="EMBL/GenBank/DDBJ databases">
        <authorList>
            <person name="Schelkunov M.I."/>
        </authorList>
    </citation>
    <scope>NUCLEOTIDE SEQUENCE</scope>
    <source>
        <strain evidence="2">Hsosn_3</strain>
        <tissue evidence="2">Leaf</tissue>
    </source>
</reference>
<dbReference type="PANTHER" id="PTHR13318:SF272">
    <property type="entry name" value="OS12G0552700 PROTEIN"/>
    <property type="match status" value="1"/>
</dbReference>
<evidence type="ECO:0000259" key="1">
    <source>
        <dbReference type="Pfam" id="PF25372"/>
    </source>
</evidence>
<keyword evidence="3" id="KW-1185">Reference proteome</keyword>
<dbReference type="Pfam" id="PF25372">
    <property type="entry name" value="DUF7885"/>
    <property type="match status" value="3"/>
</dbReference>
<proteinExistence type="predicted"/>
<dbReference type="EMBL" id="JAUIZM010000008">
    <property type="protein sequence ID" value="KAK1370721.1"/>
    <property type="molecule type" value="Genomic_DNA"/>
</dbReference>